<dbReference type="AlphaFoldDB" id="A0AA94HTG7"/>
<reference evidence="2" key="1">
    <citation type="submission" date="2016-11" db="EMBL/GenBank/DDBJ databases">
        <authorList>
            <person name="Jaros S."/>
            <person name="Januszkiewicz K."/>
            <person name="Wedrychowicz H."/>
        </authorList>
    </citation>
    <scope>NUCLEOTIDE SEQUENCE [LARGE SCALE GENOMIC DNA]</scope>
    <source>
        <strain evidence="2">DSM 7057</strain>
    </source>
</reference>
<evidence type="ECO:0000313" key="1">
    <source>
        <dbReference type="EMBL" id="SFW56151.1"/>
    </source>
</evidence>
<dbReference type="Proteomes" id="UP000182680">
    <property type="component" value="Unassembled WGS sequence"/>
</dbReference>
<proteinExistence type="predicted"/>
<accession>A0AA94HTG7</accession>
<name>A0AA94HTG7_DESDE</name>
<protein>
    <submittedName>
        <fullName evidence="1">Uncharacterized protein</fullName>
    </submittedName>
</protein>
<sequence length="101" mass="11416">MSDDLKTAKTALAKPHHDMEAINKLAKPSYLSVIEQMEHTLEPIRRQQLEISRALEMSGAMARIQEIASANQHWQELIQQTATSRIAESLAAAHQSWLELK</sequence>
<comment type="caution">
    <text evidence="1">The sequence shown here is derived from an EMBL/GenBank/DDBJ whole genome shotgun (WGS) entry which is preliminary data.</text>
</comment>
<evidence type="ECO:0000313" key="2">
    <source>
        <dbReference type="Proteomes" id="UP000182680"/>
    </source>
</evidence>
<dbReference type="EMBL" id="FPIW01000033">
    <property type="protein sequence ID" value="SFW56151.1"/>
    <property type="molecule type" value="Genomic_DNA"/>
</dbReference>
<gene>
    <name evidence="1" type="ORF">SAMN02910291_01848</name>
</gene>
<organism evidence="1 2">
    <name type="scientific">Desulfovibrio desulfuricans</name>
    <dbReference type="NCBI Taxonomy" id="876"/>
    <lineage>
        <taxon>Bacteria</taxon>
        <taxon>Pseudomonadati</taxon>
        <taxon>Thermodesulfobacteriota</taxon>
        <taxon>Desulfovibrionia</taxon>
        <taxon>Desulfovibrionales</taxon>
        <taxon>Desulfovibrionaceae</taxon>
        <taxon>Desulfovibrio</taxon>
    </lineage>
</organism>